<gene>
    <name evidence="3" type="ORF">HKN21_15990</name>
</gene>
<keyword evidence="1" id="KW-1133">Transmembrane helix</keyword>
<reference evidence="3 4" key="1">
    <citation type="submission" date="2020-03" db="EMBL/GenBank/DDBJ databases">
        <title>Metabolic flexibility allows generalist bacteria to become dominant in a frequently disturbed ecosystem.</title>
        <authorList>
            <person name="Chen Y.-J."/>
            <person name="Leung P.M."/>
            <person name="Bay S.K."/>
            <person name="Hugenholtz P."/>
            <person name="Kessler A.J."/>
            <person name="Shelley G."/>
            <person name="Waite D.W."/>
            <person name="Cook P.L."/>
            <person name="Greening C."/>
        </authorList>
    </citation>
    <scope>NUCLEOTIDE SEQUENCE [LARGE SCALE GENOMIC DNA]</scope>
    <source>
        <strain evidence="3">SS_bin_28</strain>
    </source>
</reference>
<feature type="transmembrane region" description="Helical" evidence="1">
    <location>
        <begin position="43"/>
        <end position="68"/>
    </location>
</feature>
<evidence type="ECO:0000259" key="2">
    <source>
        <dbReference type="Pfam" id="PF13548"/>
    </source>
</evidence>
<dbReference type="Pfam" id="PF13548">
    <property type="entry name" value="DUF4126"/>
    <property type="match status" value="1"/>
</dbReference>
<sequence length="191" mass="19602">MSLLMSICAGICLSAACGFRIFLPFLIMSLAARNGMLDLSGEFAWLASTPALIVLSTATVVEILAFYIPWLDNILDTLATPVAVIAGAMATAAVVTDLPPLAEWLLALVLGGGIAGVVQSGTLALRGTSTATTGGLANPAVATGEVTGAVGASMLGVVLPMVGAILIVGTGLFLFRKIRRLPFFRRRARAS</sequence>
<evidence type="ECO:0000313" key="3">
    <source>
        <dbReference type="EMBL" id="NNF08263.1"/>
    </source>
</evidence>
<dbReference type="InterPro" id="IPR025196">
    <property type="entry name" value="DUF4126"/>
</dbReference>
<organism evidence="3 4">
    <name type="scientific">Eiseniibacteriota bacterium</name>
    <dbReference type="NCBI Taxonomy" id="2212470"/>
    <lineage>
        <taxon>Bacteria</taxon>
        <taxon>Candidatus Eiseniibacteriota</taxon>
    </lineage>
</organism>
<feature type="domain" description="DUF4126" evidence="2">
    <location>
        <begin position="7"/>
        <end position="179"/>
    </location>
</feature>
<dbReference type="EMBL" id="JABDJR010000640">
    <property type="protein sequence ID" value="NNF08263.1"/>
    <property type="molecule type" value="Genomic_DNA"/>
</dbReference>
<comment type="caution">
    <text evidence="3">The sequence shown here is derived from an EMBL/GenBank/DDBJ whole genome shotgun (WGS) entry which is preliminary data.</text>
</comment>
<dbReference type="Proteomes" id="UP000547674">
    <property type="component" value="Unassembled WGS sequence"/>
</dbReference>
<accession>A0A7Y2EGZ7</accession>
<keyword evidence="1" id="KW-0472">Membrane</keyword>
<evidence type="ECO:0000313" key="4">
    <source>
        <dbReference type="Proteomes" id="UP000547674"/>
    </source>
</evidence>
<feature type="transmembrane region" description="Helical" evidence="1">
    <location>
        <begin position="146"/>
        <end position="175"/>
    </location>
</feature>
<keyword evidence="1" id="KW-0812">Transmembrane</keyword>
<feature type="transmembrane region" description="Helical" evidence="1">
    <location>
        <begin position="74"/>
        <end position="95"/>
    </location>
</feature>
<evidence type="ECO:0000256" key="1">
    <source>
        <dbReference type="SAM" id="Phobius"/>
    </source>
</evidence>
<proteinExistence type="predicted"/>
<dbReference type="AlphaFoldDB" id="A0A7Y2EGZ7"/>
<feature type="transmembrane region" description="Helical" evidence="1">
    <location>
        <begin position="6"/>
        <end position="31"/>
    </location>
</feature>
<protein>
    <submittedName>
        <fullName evidence="3">DUF4126 domain-containing protein</fullName>
    </submittedName>
</protein>
<name>A0A7Y2EGZ7_UNCEI</name>